<accession>E3J4U9</accession>
<organism evidence="3 4">
    <name type="scientific">Pseudofrankia inefficax (strain DSM 45817 / CECT 9037 / DDB 130130 / EuI1c)</name>
    <name type="common">Frankia inefficax</name>
    <dbReference type="NCBI Taxonomy" id="298654"/>
    <lineage>
        <taxon>Bacteria</taxon>
        <taxon>Bacillati</taxon>
        <taxon>Actinomycetota</taxon>
        <taxon>Actinomycetes</taxon>
        <taxon>Frankiales</taxon>
        <taxon>Frankiaceae</taxon>
        <taxon>Pseudofrankia</taxon>
    </lineage>
</organism>
<name>E3J4U9_PSEI1</name>
<dbReference type="InParanoid" id="E3J4U9"/>
<sequence length="562" mass="59180">MGAPADTTTTTWGFPARRRPRALAALTAGLAAAAVLLAACGGGHGTPAAPGTLEQGVPTAAPTGNLATYPAPDTPYVVGAGQRYTSIQKAVDAAPEGATIYIKNGTYRESVIPKSGQTLQGESRDGTRIDGANAVTASSWHRDGRLWYFTDPWPLRGKVAALWDGVTPDIDALDTDLLHRDDVPLLHKAQRGQVGSGDFWIDYDSHRVYIADDPAGHRFELAVRRVGVGDTNGTATNVNLVNLTVEKTATGFNEAGIEMKTGWTIKDCLVLGHHGRGINTEIDNTIVGTIAPTTGSYSGSGDQASDQQGRSGSMQVLLNGDLGIGGDPHLDAAPNGNNIQITNTEIGWSNVERYSYWDEAGGVKLSGRSNVSLSGDWIHDSYGAGTWFDTGNKNIKVTGSLFEDNLAAGVWYEANDGGIEITKNTFRRNGDTDLAMNRQFDTRGQYSAIFLSDSANATVDQNFIQVGTHGGFGIASHYGGRIHPAHYAINGNVISIGIPTAAFAFGSDGTDIVFTDNSVLTWGQVTPTSNLFSLGAGSFTAWQASGRDTHGIIAAVAVPPAS</sequence>
<protein>
    <recommendedName>
        <fullName evidence="2">Right handed beta helix domain-containing protein</fullName>
    </recommendedName>
</protein>
<evidence type="ECO:0000256" key="1">
    <source>
        <dbReference type="SAM" id="SignalP"/>
    </source>
</evidence>
<dbReference type="STRING" id="298654.FraEuI1c_0180"/>
<dbReference type="InterPro" id="IPR039448">
    <property type="entry name" value="Beta_helix"/>
</dbReference>
<reference evidence="3 4" key="1">
    <citation type="submission" date="2010-10" db="EMBL/GenBank/DDBJ databases">
        <title>Complete sequence of Frankia sp. EuI1c.</title>
        <authorList>
            <consortium name="US DOE Joint Genome Institute"/>
            <person name="Lucas S."/>
            <person name="Copeland A."/>
            <person name="Lapidus A."/>
            <person name="Cheng J.-F."/>
            <person name="Bruce D."/>
            <person name="Goodwin L."/>
            <person name="Pitluck S."/>
            <person name="Chertkov O."/>
            <person name="Detter J.C."/>
            <person name="Han C."/>
            <person name="Tapia R."/>
            <person name="Land M."/>
            <person name="Hauser L."/>
            <person name="Jeffries C."/>
            <person name="Kyrpides N."/>
            <person name="Ivanova N."/>
            <person name="Mikhailova N."/>
            <person name="Beauchemin N."/>
            <person name="Sen A."/>
            <person name="Sur S.A."/>
            <person name="Gtari M."/>
            <person name="Wall L."/>
            <person name="Tisa L."/>
            <person name="Woyke T."/>
        </authorList>
    </citation>
    <scope>NUCLEOTIDE SEQUENCE [LARGE SCALE GENOMIC DNA]</scope>
    <source>
        <strain evidence="4">DSM 45817 / CECT 9037 / EuI1c</strain>
    </source>
</reference>
<dbReference type="Pfam" id="PF13229">
    <property type="entry name" value="Beta_helix"/>
    <property type="match status" value="1"/>
</dbReference>
<dbReference type="SUPFAM" id="SSF51126">
    <property type="entry name" value="Pectin lyase-like"/>
    <property type="match status" value="1"/>
</dbReference>
<dbReference type="RefSeq" id="WP_013421391.1">
    <property type="nucleotide sequence ID" value="NC_014666.1"/>
</dbReference>
<gene>
    <name evidence="3" type="ordered locus">FraEuI1c_0180</name>
</gene>
<keyword evidence="1" id="KW-0732">Signal</keyword>
<dbReference type="Gene3D" id="2.160.20.10">
    <property type="entry name" value="Single-stranded right-handed beta-helix, Pectin lyase-like"/>
    <property type="match status" value="2"/>
</dbReference>
<proteinExistence type="predicted"/>
<dbReference type="KEGG" id="fri:FraEuI1c_0180"/>
<evidence type="ECO:0000259" key="2">
    <source>
        <dbReference type="Pfam" id="PF13229"/>
    </source>
</evidence>
<keyword evidence="4" id="KW-1185">Reference proteome</keyword>
<dbReference type="Proteomes" id="UP000002484">
    <property type="component" value="Chromosome"/>
</dbReference>
<dbReference type="EMBL" id="CP002299">
    <property type="protein sequence ID" value="ADP78268.1"/>
    <property type="molecule type" value="Genomic_DNA"/>
</dbReference>
<dbReference type="InterPro" id="IPR012334">
    <property type="entry name" value="Pectin_lyas_fold"/>
</dbReference>
<dbReference type="InterPro" id="IPR011050">
    <property type="entry name" value="Pectin_lyase_fold/virulence"/>
</dbReference>
<dbReference type="OrthoDB" id="9807425at2"/>
<feature type="chain" id="PRO_5038805193" description="Right handed beta helix domain-containing protein" evidence="1">
    <location>
        <begin position="39"/>
        <end position="562"/>
    </location>
</feature>
<evidence type="ECO:0000313" key="3">
    <source>
        <dbReference type="EMBL" id="ADP78268.1"/>
    </source>
</evidence>
<evidence type="ECO:0000313" key="4">
    <source>
        <dbReference type="Proteomes" id="UP000002484"/>
    </source>
</evidence>
<dbReference type="AlphaFoldDB" id="E3J4U9"/>
<dbReference type="HOGENOM" id="CLU_484637_0_0_11"/>
<feature type="signal peptide" evidence="1">
    <location>
        <begin position="1"/>
        <end position="38"/>
    </location>
</feature>
<dbReference type="eggNOG" id="COG3420">
    <property type="taxonomic scope" value="Bacteria"/>
</dbReference>
<feature type="domain" description="Right handed beta helix" evidence="2">
    <location>
        <begin position="335"/>
        <end position="464"/>
    </location>
</feature>